<proteinExistence type="inferred from homology"/>
<evidence type="ECO:0000256" key="5">
    <source>
        <dbReference type="ARBA" id="ARBA00022927"/>
    </source>
</evidence>
<dbReference type="HOGENOM" id="CLU_020872_1_0_1"/>
<dbReference type="InterPro" id="IPR038506">
    <property type="entry name" value="GLE1-like_sf"/>
</dbReference>
<dbReference type="PANTHER" id="PTHR12960">
    <property type="entry name" value="GLE-1-RELATED"/>
    <property type="match status" value="1"/>
</dbReference>
<evidence type="ECO:0000313" key="12">
    <source>
        <dbReference type="EMBL" id="EGN94491.1"/>
    </source>
</evidence>
<dbReference type="OMA" id="VPANIHS"/>
<dbReference type="InParanoid" id="F8QBA5"/>
<keyword evidence="6" id="KW-0811">Translocation</keyword>
<dbReference type="Gene3D" id="1.25.40.510">
    <property type="entry name" value="GLE1-like"/>
    <property type="match status" value="1"/>
</dbReference>
<dbReference type="Pfam" id="PF07817">
    <property type="entry name" value="GLE1"/>
    <property type="match status" value="1"/>
</dbReference>
<evidence type="ECO:0000256" key="10">
    <source>
        <dbReference type="ARBA" id="ARBA00029983"/>
    </source>
</evidence>
<evidence type="ECO:0000256" key="4">
    <source>
        <dbReference type="ARBA" id="ARBA00022816"/>
    </source>
</evidence>
<accession>F8QBA5</accession>
<dbReference type="STRING" id="936435.F8QBA5"/>
<name>F8QBA5_SERL3</name>
<dbReference type="GO" id="GO:0000822">
    <property type="term" value="F:inositol hexakisphosphate binding"/>
    <property type="evidence" value="ECO:0007669"/>
    <property type="project" value="TreeGrafter"/>
</dbReference>
<protein>
    <recommendedName>
        <fullName evidence="9">mRNA export factor GLE1</fullName>
    </recommendedName>
    <alternativeName>
        <fullName evidence="10">Nucleoporin GLE1</fullName>
    </alternativeName>
</protein>
<keyword evidence="4" id="KW-0509">mRNA transport</keyword>
<keyword evidence="7" id="KW-0906">Nuclear pore complex</keyword>
<evidence type="ECO:0000313" key="13">
    <source>
        <dbReference type="Proteomes" id="UP000008063"/>
    </source>
</evidence>
<dbReference type="GO" id="GO:0016973">
    <property type="term" value="P:poly(A)+ mRNA export from nucleus"/>
    <property type="evidence" value="ECO:0007669"/>
    <property type="project" value="InterPro"/>
</dbReference>
<dbReference type="GO" id="GO:0005737">
    <property type="term" value="C:cytoplasm"/>
    <property type="evidence" value="ECO:0007669"/>
    <property type="project" value="TreeGrafter"/>
</dbReference>
<dbReference type="Proteomes" id="UP000008063">
    <property type="component" value="Unassembled WGS sequence"/>
</dbReference>
<organism evidence="13">
    <name type="scientific">Serpula lacrymans var. lacrymans (strain S7.3)</name>
    <name type="common">Dry rot fungus</name>
    <dbReference type="NCBI Taxonomy" id="936435"/>
    <lineage>
        <taxon>Eukaryota</taxon>
        <taxon>Fungi</taxon>
        <taxon>Dikarya</taxon>
        <taxon>Basidiomycota</taxon>
        <taxon>Agaricomycotina</taxon>
        <taxon>Agaricomycetes</taxon>
        <taxon>Agaricomycetidae</taxon>
        <taxon>Boletales</taxon>
        <taxon>Coniophorineae</taxon>
        <taxon>Serpulaceae</taxon>
        <taxon>Serpula</taxon>
    </lineage>
</organism>
<keyword evidence="3" id="KW-0813">Transport</keyword>
<dbReference type="InterPro" id="IPR012476">
    <property type="entry name" value="GLE1"/>
</dbReference>
<feature type="compositionally biased region" description="Polar residues" evidence="11">
    <location>
        <begin position="8"/>
        <end position="28"/>
    </location>
</feature>
<dbReference type="OrthoDB" id="420884at2759"/>
<keyword evidence="8" id="KW-0539">Nucleus</keyword>
<feature type="compositionally biased region" description="Basic and acidic residues" evidence="11">
    <location>
        <begin position="71"/>
        <end position="82"/>
    </location>
</feature>
<evidence type="ECO:0000256" key="9">
    <source>
        <dbReference type="ARBA" id="ARBA00026227"/>
    </source>
</evidence>
<dbReference type="GO" id="GO:0005543">
    <property type="term" value="F:phospholipid binding"/>
    <property type="evidence" value="ECO:0007669"/>
    <property type="project" value="TreeGrafter"/>
</dbReference>
<gene>
    <name evidence="12" type="ORF">SERLA73DRAFT_96644</name>
</gene>
<dbReference type="GO" id="GO:0044614">
    <property type="term" value="C:nuclear pore cytoplasmic filaments"/>
    <property type="evidence" value="ECO:0007669"/>
    <property type="project" value="TreeGrafter"/>
</dbReference>
<dbReference type="PANTHER" id="PTHR12960:SF0">
    <property type="entry name" value="MRNA EXPORT FACTOR GLE1"/>
    <property type="match status" value="1"/>
</dbReference>
<keyword evidence="13" id="KW-1185">Reference proteome</keyword>
<evidence type="ECO:0000256" key="6">
    <source>
        <dbReference type="ARBA" id="ARBA00023010"/>
    </source>
</evidence>
<comment type="similarity">
    <text evidence="2">Belongs to the GLE1 family.</text>
</comment>
<evidence type="ECO:0000256" key="2">
    <source>
        <dbReference type="ARBA" id="ARBA00011056"/>
    </source>
</evidence>
<dbReference type="GO" id="GO:0031369">
    <property type="term" value="F:translation initiation factor binding"/>
    <property type="evidence" value="ECO:0007669"/>
    <property type="project" value="TreeGrafter"/>
</dbReference>
<evidence type="ECO:0000256" key="11">
    <source>
        <dbReference type="SAM" id="MobiDB-lite"/>
    </source>
</evidence>
<feature type="region of interest" description="Disordered" evidence="11">
    <location>
        <begin position="205"/>
        <end position="259"/>
    </location>
</feature>
<evidence type="ECO:0000256" key="3">
    <source>
        <dbReference type="ARBA" id="ARBA00022448"/>
    </source>
</evidence>
<dbReference type="AlphaFoldDB" id="F8QBA5"/>
<dbReference type="GO" id="GO:0015031">
    <property type="term" value="P:protein transport"/>
    <property type="evidence" value="ECO:0007669"/>
    <property type="project" value="UniProtKB-KW"/>
</dbReference>
<evidence type="ECO:0000256" key="7">
    <source>
        <dbReference type="ARBA" id="ARBA00023132"/>
    </source>
</evidence>
<sequence length="567" mass="65140">MRFGLPRSPSTSPVRRQNRRSSTFGLQSDSDDSNSASPYSDSDTDSSDNDISSNSFCYESESEVPPPPPKPSREPRDPAEQRYIEETVAAIRLRTRHYDPYEEWEKQTRKDAFRTARKEQTRSRLLRYEQQSQHRTQELQRLAAIHAQQLAEVQKQLASMQLQQQTDVNGLRERWQDQDKRQKDRIEATIRYEEEKVRVRLEAERKVREEEERRKRQEEERRQAEEEERKREEEETRKQREQEESERREKADRIHAEAEGRRLLGMTAADQDWISARETLKNLKAGPMKNVKANKQLKSAWSGLRRQITPKIGQLTTDPQSISRISQQIIEIARPNQPHGQDIYFALLSSLAKAILLQAETEVTAEKKSAVPLAQVTVNLLTSLDCFPAIFFAKLVQRSGGWPIPSTIPATDSDGTAWEVEGERIKAMGYRTSEEGVREGTGEYVARVTGIMRVYFLILVLPVQQPLEKMFQMPRFWTYFARMIGDARLLETAVAAQVLYAGLDVAGLEAKNIWGRQWVKMLELLYMGATQGINGSSDKLLGGQSPEGKAARVRVQLEIERILKAPS</sequence>
<comment type="subcellular location">
    <subcellularLocation>
        <location evidence="1">Nucleus</location>
        <location evidence="1">Nuclear pore complex</location>
    </subcellularLocation>
</comment>
<reference evidence="13" key="1">
    <citation type="journal article" date="2011" name="Science">
        <title>The plant cell wall-decomposing machinery underlies the functional diversity of forest fungi.</title>
        <authorList>
            <person name="Eastwood D.C."/>
            <person name="Floudas D."/>
            <person name="Binder M."/>
            <person name="Majcherczyk A."/>
            <person name="Schneider P."/>
            <person name="Aerts A."/>
            <person name="Asiegbu F.O."/>
            <person name="Baker S.E."/>
            <person name="Barry K."/>
            <person name="Bendiksby M."/>
            <person name="Blumentritt M."/>
            <person name="Coutinho P.M."/>
            <person name="Cullen D."/>
            <person name="de Vries R.P."/>
            <person name="Gathman A."/>
            <person name="Goodell B."/>
            <person name="Henrissat B."/>
            <person name="Ihrmark K."/>
            <person name="Kauserud H."/>
            <person name="Kohler A."/>
            <person name="LaButti K."/>
            <person name="Lapidus A."/>
            <person name="Lavin J.L."/>
            <person name="Lee Y.-H."/>
            <person name="Lindquist E."/>
            <person name="Lilly W."/>
            <person name="Lucas S."/>
            <person name="Morin E."/>
            <person name="Murat C."/>
            <person name="Oguiza J.A."/>
            <person name="Park J."/>
            <person name="Pisabarro A.G."/>
            <person name="Riley R."/>
            <person name="Rosling A."/>
            <person name="Salamov A."/>
            <person name="Schmidt O."/>
            <person name="Schmutz J."/>
            <person name="Skrede I."/>
            <person name="Stenlid J."/>
            <person name="Wiebenga A."/>
            <person name="Xie X."/>
            <person name="Kuees U."/>
            <person name="Hibbett D.S."/>
            <person name="Hoffmeister D."/>
            <person name="Hoegberg N."/>
            <person name="Martin F."/>
            <person name="Grigoriev I.V."/>
            <person name="Watkinson S.C."/>
        </authorList>
    </citation>
    <scope>NUCLEOTIDE SEQUENCE [LARGE SCALE GENOMIC DNA]</scope>
    <source>
        <strain evidence="13">strain S7.3</strain>
    </source>
</reference>
<feature type="region of interest" description="Disordered" evidence="11">
    <location>
        <begin position="1"/>
        <end position="82"/>
    </location>
</feature>
<evidence type="ECO:0000256" key="8">
    <source>
        <dbReference type="ARBA" id="ARBA00023242"/>
    </source>
</evidence>
<evidence type="ECO:0000256" key="1">
    <source>
        <dbReference type="ARBA" id="ARBA00004567"/>
    </source>
</evidence>
<dbReference type="EMBL" id="GL945488">
    <property type="protein sequence ID" value="EGN94491.1"/>
    <property type="molecule type" value="Genomic_DNA"/>
</dbReference>
<keyword evidence="5" id="KW-0653">Protein transport</keyword>